<evidence type="ECO:0000313" key="7">
    <source>
        <dbReference type="EMBL" id="CAI9727551.1"/>
    </source>
</evidence>
<keyword evidence="5" id="KW-0325">Glycoprotein</keyword>
<evidence type="ECO:0000256" key="5">
    <source>
        <dbReference type="ARBA" id="ARBA00023180"/>
    </source>
</evidence>
<dbReference type="Proteomes" id="UP001162480">
    <property type="component" value="Chromosome 9"/>
</dbReference>
<evidence type="ECO:0000256" key="2">
    <source>
        <dbReference type="ARBA" id="ARBA00022525"/>
    </source>
</evidence>
<dbReference type="GO" id="GO:0005576">
    <property type="term" value="C:extracellular region"/>
    <property type="evidence" value="ECO:0007669"/>
    <property type="project" value="UniProtKB-SubCell"/>
</dbReference>
<reference evidence="7" key="1">
    <citation type="submission" date="2023-08" db="EMBL/GenBank/DDBJ databases">
        <authorList>
            <person name="Alioto T."/>
            <person name="Alioto T."/>
            <person name="Gomez Garrido J."/>
        </authorList>
    </citation>
    <scope>NUCLEOTIDE SEQUENCE</scope>
</reference>
<dbReference type="InterPro" id="IPR050525">
    <property type="entry name" value="ECM_Assembly_Org"/>
</dbReference>
<evidence type="ECO:0000313" key="8">
    <source>
        <dbReference type="Proteomes" id="UP001162480"/>
    </source>
</evidence>
<dbReference type="AlphaFoldDB" id="A0AA36F6G5"/>
<keyword evidence="2" id="KW-0964">Secreted</keyword>
<feature type="domain" description="VWFA" evidence="6">
    <location>
        <begin position="56"/>
        <end position="229"/>
    </location>
</feature>
<dbReference type="InterPro" id="IPR002035">
    <property type="entry name" value="VWF_A"/>
</dbReference>
<evidence type="ECO:0000256" key="4">
    <source>
        <dbReference type="ARBA" id="ARBA00022737"/>
    </source>
</evidence>
<dbReference type="PANTHER" id="PTHR24020:SF20">
    <property type="entry name" value="PH DOMAIN-CONTAINING PROTEIN"/>
    <property type="match status" value="1"/>
</dbReference>
<keyword evidence="3" id="KW-0732">Signal</keyword>
<dbReference type="EMBL" id="OX597822">
    <property type="protein sequence ID" value="CAI9727551.1"/>
    <property type="molecule type" value="Genomic_DNA"/>
</dbReference>
<name>A0AA36F6G5_OCTVU</name>
<protein>
    <recommendedName>
        <fullName evidence="6">VWFA domain-containing protein</fullName>
    </recommendedName>
</protein>
<proteinExistence type="predicted"/>
<comment type="subcellular location">
    <subcellularLocation>
        <location evidence="1">Secreted</location>
    </subcellularLocation>
</comment>
<feature type="domain" description="VWFA" evidence="6">
    <location>
        <begin position="247"/>
        <end position="421"/>
    </location>
</feature>
<dbReference type="Pfam" id="PF00092">
    <property type="entry name" value="VWA"/>
    <property type="match status" value="3"/>
</dbReference>
<sequence length="618" mass="67246">MRKNRFIADVVDDDIYVVAVLAVTVVDDVAAFVNDVYGSSVPTTVSVQDCGTTKVDMMFLVDASSSMSQAEFQKELNFVKQIVSDSVVGPDNVQVSLVTFSTHVHKEFGLKHYKTKADVLAAISKVTQRGGITMTNLGLDYIRNNINKISHGARRDAKQVLIVITDGASTNVQATKLAASRIHNTGIDVFAIGVGRGIHHDELNNIASVQGNIFQVNDFNALKTIEGIVKKKACATVAPRCGAEPTDILFLLDSSGSVKIAHFREALNFVSQFVADSIIGSHSLQVGVITFSTKVRNQIPLNKYSDKDALIKAIKAVKYDHGLTLTAKGLHFVRTEGFSAKNGGRSNATQILVVLTDGNSNQAFQTVRESKLIHLTHIKIFSIGVGTHIARKELEMISSDKKKNVFMVKDYEALRTIEAQLKNTICATTPPPPVCGVTPTDIIFLLDSSGSISNANFDLQLSFLRKFVNSSIIGSNTTQIGLVLFASNVRNRFNMNVYHDKKSLINAIWTVKRISGSTKTAEGLKYVRTNSLVHGSRKNAQHVVVVITDGQSDSKTATKSEAALIHKLPHTTVISIGVGQSVDRGELENIASDNKHVFMVNDFSTLKKITSELFRAAC</sequence>
<feature type="domain" description="VWFA" evidence="6">
    <location>
        <begin position="441"/>
        <end position="613"/>
    </location>
</feature>
<evidence type="ECO:0000259" key="6">
    <source>
        <dbReference type="PROSITE" id="PS50234"/>
    </source>
</evidence>
<dbReference type="PRINTS" id="PR00453">
    <property type="entry name" value="VWFADOMAIN"/>
</dbReference>
<dbReference type="SUPFAM" id="SSF53300">
    <property type="entry name" value="vWA-like"/>
    <property type="match status" value="3"/>
</dbReference>
<dbReference type="SMART" id="SM00327">
    <property type="entry name" value="VWA"/>
    <property type="match status" value="3"/>
</dbReference>
<dbReference type="PROSITE" id="PS50234">
    <property type="entry name" value="VWFA"/>
    <property type="match status" value="3"/>
</dbReference>
<dbReference type="CDD" id="cd01450">
    <property type="entry name" value="vWFA_subfamily_ECM"/>
    <property type="match status" value="1"/>
</dbReference>
<dbReference type="PANTHER" id="PTHR24020">
    <property type="entry name" value="COLLAGEN ALPHA"/>
    <property type="match status" value="1"/>
</dbReference>
<keyword evidence="8" id="KW-1185">Reference proteome</keyword>
<dbReference type="FunFam" id="3.40.50.410:FF:000004">
    <property type="entry name" value="collagen alpha-6(VI) chain"/>
    <property type="match status" value="1"/>
</dbReference>
<evidence type="ECO:0000256" key="1">
    <source>
        <dbReference type="ARBA" id="ARBA00004613"/>
    </source>
</evidence>
<dbReference type="Gene3D" id="3.40.50.410">
    <property type="entry name" value="von Willebrand factor, type A domain"/>
    <property type="match status" value="3"/>
</dbReference>
<organism evidence="7 8">
    <name type="scientific">Octopus vulgaris</name>
    <name type="common">Common octopus</name>
    <dbReference type="NCBI Taxonomy" id="6645"/>
    <lineage>
        <taxon>Eukaryota</taxon>
        <taxon>Metazoa</taxon>
        <taxon>Spiralia</taxon>
        <taxon>Lophotrochozoa</taxon>
        <taxon>Mollusca</taxon>
        <taxon>Cephalopoda</taxon>
        <taxon>Coleoidea</taxon>
        <taxon>Octopodiformes</taxon>
        <taxon>Octopoda</taxon>
        <taxon>Incirrata</taxon>
        <taxon>Octopodidae</taxon>
        <taxon>Octopus</taxon>
    </lineage>
</organism>
<evidence type="ECO:0000256" key="3">
    <source>
        <dbReference type="ARBA" id="ARBA00022729"/>
    </source>
</evidence>
<accession>A0AA36F6G5</accession>
<dbReference type="InterPro" id="IPR036465">
    <property type="entry name" value="vWFA_dom_sf"/>
</dbReference>
<gene>
    <name evidence="7" type="ORF">OCTVUL_1B023955</name>
</gene>
<keyword evidence="4" id="KW-0677">Repeat</keyword>